<feature type="domain" description="Beta-lactamase-related" evidence="2">
    <location>
        <begin position="51"/>
        <end position="304"/>
    </location>
</feature>
<dbReference type="PATRIC" id="fig|264251.5.peg.755"/>
<evidence type="ECO:0000259" key="2">
    <source>
        <dbReference type="Pfam" id="PF00144"/>
    </source>
</evidence>
<dbReference type="PANTHER" id="PTHR43283:SF7">
    <property type="entry name" value="BETA-LACTAMASE-RELATED DOMAIN-CONTAINING PROTEIN"/>
    <property type="match status" value="1"/>
</dbReference>
<dbReference type="EMBL" id="JNBQ01000002">
    <property type="protein sequence ID" value="KLN36111.1"/>
    <property type="molecule type" value="Genomic_DNA"/>
</dbReference>
<feature type="region of interest" description="Disordered" evidence="1">
    <location>
        <begin position="1"/>
        <end position="24"/>
    </location>
</feature>
<reference evidence="3 4" key="1">
    <citation type="submission" date="2014-05" db="EMBL/GenBank/DDBJ databases">
        <title>Cellulosimicrobium funkei U11 genome.</title>
        <authorList>
            <person name="Hu C."/>
            <person name="Gong Y."/>
            <person name="Wan W."/>
            <person name="Jiang M."/>
        </authorList>
    </citation>
    <scope>NUCLEOTIDE SEQUENCE [LARGE SCALE GENOMIC DNA]</scope>
    <source>
        <strain evidence="3 4">U11</strain>
    </source>
</reference>
<sequence length="495" mass="51921">MTEHPVTETATASPTGPAAPAPCPEAHGIPSAAVLDLLDALEGGGLDPHGLVVARDGIPVVEAAWAPHDAPLPGLVYSVSKTFTALAVGHLVAEGRLTVDDRVGEVLGLPDPSGLTVRHLLTMSTGHTSGQLAEIGFDLPRLLATPPEHAPGTHFAYSSPASRALSSVVTAVTGERLLAYLRPRVLDPLEITHPWWVEIDGLDQGFSGLHVTTTELARLAVAMADGGRYAGVTVIPPTWLAAMREPWSDTAEHGGAPGVAGGEPPDWSRGYGYQVWTSRHGFRADGAYGQFAIAVPERGLAIGYRGATRDAQSTLDAIWAFVERASDGSTPLPPDPAAAARLADRLATLDAWPGVVGQELDPQPTPQDVISPVPWTLHAVRAGSPYTWRLDVGGQPVPVAEDRWTTRVLPWPHAAEGSGPAAGPVVDPVLVVSTRGRALPDGTVEVHVVLPTSPHRLVATGRPGERLTLAWHTTPLWHPSLSTLVVPAAHAATFS</sequence>
<dbReference type="Gene3D" id="3.40.710.10">
    <property type="entry name" value="DD-peptidase/beta-lactamase superfamily"/>
    <property type="match status" value="1"/>
</dbReference>
<protein>
    <recommendedName>
        <fullName evidence="2">Beta-lactamase-related domain-containing protein</fullName>
    </recommendedName>
</protein>
<accession>A0A0H2KRF2</accession>
<name>A0A0H2KRF2_9MICO</name>
<dbReference type="Proteomes" id="UP000035265">
    <property type="component" value="Unassembled WGS sequence"/>
</dbReference>
<dbReference type="InterPro" id="IPR050789">
    <property type="entry name" value="Diverse_Enzym_Activities"/>
</dbReference>
<dbReference type="AlphaFoldDB" id="A0A0H2KRF2"/>
<dbReference type="Pfam" id="PF00144">
    <property type="entry name" value="Beta-lactamase"/>
    <property type="match status" value="1"/>
</dbReference>
<dbReference type="InterPro" id="IPR001466">
    <property type="entry name" value="Beta-lactam-related"/>
</dbReference>
<keyword evidence="4" id="KW-1185">Reference proteome</keyword>
<dbReference type="SUPFAM" id="SSF56601">
    <property type="entry name" value="beta-lactamase/transpeptidase-like"/>
    <property type="match status" value="1"/>
</dbReference>
<evidence type="ECO:0000256" key="1">
    <source>
        <dbReference type="SAM" id="MobiDB-lite"/>
    </source>
</evidence>
<gene>
    <name evidence="3" type="ORF">FB00_03685</name>
</gene>
<dbReference type="InterPro" id="IPR012338">
    <property type="entry name" value="Beta-lactam/transpept-like"/>
</dbReference>
<organism evidence="3 4">
    <name type="scientific">Cellulosimicrobium funkei</name>
    <dbReference type="NCBI Taxonomy" id="264251"/>
    <lineage>
        <taxon>Bacteria</taxon>
        <taxon>Bacillati</taxon>
        <taxon>Actinomycetota</taxon>
        <taxon>Actinomycetes</taxon>
        <taxon>Micrococcales</taxon>
        <taxon>Promicromonosporaceae</taxon>
        <taxon>Cellulosimicrobium</taxon>
    </lineage>
</organism>
<dbReference type="STRING" id="264251.FB00_03685"/>
<feature type="compositionally biased region" description="Low complexity" evidence="1">
    <location>
        <begin position="7"/>
        <end position="16"/>
    </location>
</feature>
<evidence type="ECO:0000313" key="4">
    <source>
        <dbReference type="Proteomes" id="UP000035265"/>
    </source>
</evidence>
<dbReference type="RefSeq" id="WP_052877409.1">
    <property type="nucleotide sequence ID" value="NZ_JNBQ01000002.1"/>
</dbReference>
<proteinExistence type="predicted"/>
<evidence type="ECO:0000313" key="3">
    <source>
        <dbReference type="EMBL" id="KLN36111.1"/>
    </source>
</evidence>
<comment type="caution">
    <text evidence="3">The sequence shown here is derived from an EMBL/GenBank/DDBJ whole genome shotgun (WGS) entry which is preliminary data.</text>
</comment>
<dbReference type="PANTHER" id="PTHR43283">
    <property type="entry name" value="BETA-LACTAMASE-RELATED"/>
    <property type="match status" value="1"/>
</dbReference>